<gene>
    <name evidence="2" type="ORF">TorRG33x02_028110</name>
</gene>
<dbReference type="Proteomes" id="UP000237000">
    <property type="component" value="Unassembled WGS sequence"/>
</dbReference>
<evidence type="ECO:0000313" key="2">
    <source>
        <dbReference type="EMBL" id="POO01504.1"/>
    </source>
</evidence>
<dbReference type="AlphaFoldDB" id="A0A2P5FUN4"/>
<keyword evidence="1" id="KW-0175">Coiled coil</keyword>
<accession>A0A2P5FUN4</accession>
<protein>
    <submittedName>
        <fullName evidence="2">Uncharacterized protein</fullName>
    </submittedName>
</protein>
<proteinExistence type="predicted"/>
<name>A0A2P5FUN4_TREOI</name>
<dbReference type="EMBL" id="JXTC01000008">
    <property type="protein sequence ID" value="POO01504.1"/>
    <property type="molecule type" value="Genomic_DNA"/>
</dbReference>
<keyword evidence="3" id="KW-1185">Reference proteome</keyword>
<sequence length="271" mass="30397">MVLPYVETTIEEVDKADEDIQQPLSSQLRYAFTFLLCAIYFKDSFNFHILKDAPAEDRDARAFPPYKTPNDIMAQVPFLTINKEYDSNIISQAKAEIAPRKETVLVTVDGEESNIRQQGENSKAPSAIPPTHPSAEDLLKPEVEASVDTLLAANAFPDSMTDEMTKFLSNFESNFDLYEVARHDLKEVDALDEEIADLERMLVAKKAKREGLKNAIKILVDGASNSRQAFVDAERDVRLISLRKEAAELVEEMESTWEALGTRLSSAFGFV</sequence>
<evidence type="ECO:0000256" key="1">
    <source>
        <dbReference type="SAM" id="Coils"/>
    </source>
</evidence>
<reference evidence="3" key="1">
    <citation type="submission" date="2016-06" db="EMBL/GenBank/DDBJ databases">
        <title>Parallel loss of symbiosis genes in relatives of nitrogen-fixing non-legume Parasponia.</title>
        <authorList>
            <person name="Van Velzen R."/>
            <person name="Holmer R."/>
            <person name="Bu F."/>
            <person name="Rutten L."/>
            <person name="Van Zeijl A."/>
            <person name="Liu W."/>
            <person name="Santuari L."/>
            <person name="Cao Q."/>
            <person name="Sharma T."/>
            <person name="Shen D."/>
            <person name="Roswanjaya Y."/>
            <person name="Wardhani T."/>
            <person name="Kalhor M.S."/>
            <person name="Jansen J."/>
            <person name="Van den Hoogen J."/>
            <person name="Gungor B."/>
            <person name="Hartog M."/>
            <person name="Hontelez J."/>
            <person name="Verver J."/>
            <person name="Yang W.-C."/>
            <person name="Schijlen E."/>
            <person name="Repin R."/>
            <person name="Schilthuizen M."/>
            <person name="Schranz E."/>
            <person name="Heidstra R."/>
            <person name="Miyata K."/>
            <person name="Fedorova E."/>
            <person name="Kohlen W."/>
            <person name="Bisseling T."/>
            <person name="Smit S."/>
            <person name="Geurts R."/>
        </authorList>
    </citation>
    <scope>NUCLEOTIDE SEQUENCE [LARGE SCALE GENOMIC DNA]</scope>
    <source>
        <strain evidence="3">cv. RG33-2</strain>
    </source>
</reference>
<dbReference type="InParanoid" id="A0A2P5FUN4"/>
<feature type="coiled-coil region" evidence="1">
    <location>
        <begin position="181"/>
        <end position="215"/>
    </location>
</feature>
<comment type="caution">
    <text evidence="2">The sequence shown here is derived from an EMBL/GenBank/DDBJ whole genome shotgun (WGS) entry which is preliminary data.</text>
</comment>
<evidence type="ECO:0000313" key="3">
    <source>
        <dbReference type="Proteomes" id="UP000237000"/>
    </source>
</evidence>
<organism evidence="2 3">
    <name type="scientific">Trema orientale</name>
    <name type="common">Charcoal tree</name>
    <name type="synonym">Celtis orientalis</name>
    <dbReference type="NCBI Taxonomy" id="63057"/>
    <lineage>
        <taxon>Eukaryota</taxon>
        <taxon>Viridiplantae</taxon>
        <taxon>Streptophyta</taxon>
        <taxon>Embryophyta</taxon>
        <taxon>Tracheophyta</taxon>
        <taxon>Spermatophyta</taxon>
        <taxon>Magnoliopsida</taxon>
        <taxon>eudicotyledons</taxon>
        <taxon>Gunneridae</taxon>
        <taxon>Pentapetalae</taxon>
        <taxon>rosids</taxon>
        <taxon>fabids</taxon>
        <taxon>Rosales</taxon>
        <taxon>Cannabaceae</taxon>
        <taxon>Trema</taxon>
    </lineage>
</organism>